<dbReference type="SUPFAM" id="SSF82185">
    <property type="entry name" value="Histone H3 K4-specific methyltransferase SET7/9 N-terminal domain"/>
    <property type="match status" value="1"/>
</dbReference>
<proteinExistence type="predicted"/>
<evidence type="ECO:0000313" key="2">
    <source>
        <dbReference type="Proteomes" id="UP000230843"/>
    </source>
</evidence>
<dbReference type="Gene3D" id="3.90.930.1">
    <property type="match status" value="1"/>
</dbReference>
<name>A0A2M7Z7H1_9BACT</name>
<gene>
    <name evidence="1" type="ORF">CO137_00870</name>
</gene>
<dbReference type="PROSITE" id="PS51257">
    <property type="entry name" value="PROKAR_LIPOPROTEIN"/>
    <property type="match status" value="1"/>
</dbReference>
<comment type="caution">
    <text evidence="1">The sequence shown here is derived from an EMBL/GenBank/DDBJ whole genome shotgun (WGS) entry which is preliminary data.</text>
</comment>
<dbReference type="Proteomes" id="UP000230843">
    <property type="component" value="Unassembled WGS sequence"/>
</dbReference>
<reference evidence="2" key="1">
    <citation type="submission" date="2017-09" db="EMBL/GenBank/DDBJ databases">
        <title>Depth-based differentiation of microbial function through sediment-hosted aquifers and enrichment of novel symbionts in the deep terrestrial subsurface.</title>
        <authorList>
            <person name="Probst A.J."/>
            <person name="Ladd B."/>
            <person name="Jarett J.K."/>
            <person name="Geller-Mcgrath D.E."/>
            <person name="Sieber C.M.K."/>
            <person name="Emerson J.B."/>
            <person name="Anantharaman K."/>
            <person name="Thomas B.C."/>
            <person name="Malmstrom R."/>
            <person name="Stieglmeier M."/>
            <person name="Klingl A."/>
            <person name="Woyke T."/>
            <person name="Ryan C.M."/>
            <person name="Banfield J.F."/>
        </authorList>
    </citation>
    <scope>NUCLEOTIDE SEQUENCE [LARGE SCALE GENOMIC DNA]</scope>
</reference>
<evidence type="ECO:0008006" key="3">
    <source>
        <dbReference type="Google" id="ProtNLM"/>
    </source>
</evidence>
<protein>
    <recommendedName>
        <fullName evidence="3">Toxin-antitoxin system YwqK family antitoxin</fullName>
    </recommendedName>
</protein>
<organism evidence="1 2">
    <name type="scientific">Candidatus Magasanikbacteria bacterium CG_4_9_14_3_um_filter_32_9</name>
    <dbReference type="NCBI Taxonomy" id="1974644"/>
    <lineage>
        <taxon>Bacteria</taxon>
        <taxon>Candidatus Magasanikiibacteriota</taxon>
    </lineage>
</organism>
<sequence>MRTVLYNISLSFIFSSFIFGCSGFNSITVAEKVLQPIENLCKEGTVLQTYKSINGITDYFCVKESEECVEQEVENPRTSCIKEGVYKTVYKNGKTRYITTFKNNKINGQLEQYTEDGFLYWRANYRNGLYNGTEEIWDTVTKKVILYTEYSNGKKHGETRTYNANGKLSTKSFWVNGLLMQSNDFYYFSSPKIVRNTERKYNYFLNYPLVIVEETVCENGKEVSVDVYIK</sequence>
<dbReference type="AlphaFoldDB" id="A0A2M7Z7H1"/>
<evidence type="ECO:0000313" key="1">
    <source>
        <dbReference type="EMBL" id="PJA90192.1"/>
    </source>
</evidence>
<dbReference type="EMBL" id="PFVJ01000020">
    <property type="protein sequence ID" value="PJA90192.1"/>
    <property type="molecule type" value="Genomic_DNA"/>
</dbReference>
<accession>A0A2M7Z7H1</accession>